<dbReference type="SUPFAM" id="SSF53671">
    <property type="entry name" value="Aspartate/ornithine carbamoyltransferase"/>
    <property type="match status" value="1"/>
</dbReference>
<dbReference type="Gene3D" id="3.40.50.1370">
    <property type="entry name" value="Aspartate/ornithine carbamoyltransferase"/>
    <property type="match status" value="2"/>
</dbReference>
<reference evidence="3" key="1">
    <citation type="journal article" date="2021" name="Front Med (Lausanne)">
        <title>The Prevalence and Determinants of Fusidic Acid Resistance Among Methicillin-Resistant Staphylococcus aureus Clinical Isolates in China.</title>
        <authorList>
            <person name="Zhao H."/>
            <person name="Wang X."/>
            <person name="Wang B."/>
            <person name="Xu Y."/>
            <person name="Rao L."/>
            <person name="Wan B."/>
            <person name="Guo Y."/>
            <person name="Wu X."/>
            <person name="Yu J."/>
            <person name="Chen L."/>
            <person name="Li M."/>
            <person name="Yu F."/>
        </authorList>
    </citation>
    <scope>NUCLEOTIDE SEQUENCE</scope>
    <source>
        <strain evidence="3">NC-4</strain>
    </source>
</reference>
<sequence>QQIFEKYGIREMEVTDEVFESKASVVFQEAENRMHTIKAVMVATLGEF</sequence>
<dbReference type="GO" id="GO:0004585">
    <property type="term" value="F:ornithine carbamoyltransferase activity"/>
    <property type="evidence" value="ECO:0007669"/>
    <property type="project" value="UniProtKB-EC"/>
</dbReference>
<evidence type="ECO:0000259" key="2">
    <source>
        <dbReference type="Pfam" id="PF00185"/>
    </source>
</evidence>
<comment type="caution">
    <text evidence="3">The sequence shown here is derived from an EMBL/GenBank/DDBJ whole genome shotgun (WGS) entry which is preliminary data.</text>
</comment>
<name>A0AAW4Y9D6_STAAU</name>
<dbReference type="InterPro" id="IPR006131">
    <property type="entry name" value="Asp_carbamoyltransf_Asp/Orn-bd"/>
</dbReference>
<dbReference type="Pfam" id="PF00185">
    <property type="entry name" value="OTCace"/>
    <property type="match status" value="1"/>
</dbReference>
<dbReference type="Proteomes" id="UP001200271">
    <property type="component" value="Unassembled WGS sequence"/>
</dbReference>
<dbReference type="EMBL" id="JAIUEN010000079">
    <property type="protein sequence ID" value="MCE3362706.1"/>
    <property type="molecule type" value="Genomic_DNA"/>
</dbReference>
<proteinExistence type="predicted"/>
<organism evidence="3 4">
    <name type="scientific">Staphylococcus aureus</name>
    <dbReference type="NCBI Taxonomy" id="1280"/>
    <lineage>
        <taxon>Bacteria</taxon>
        <taxon>Bacillati</taxon>
        <taxon>Bacillota</taxon>
        <taxon>Bacilli</taxon>
        <taxon>Bacillales</taxon>
        <taxon>Staphylococcaceae</taxon>
        <taxon>Staphylococcus</taxon>
    </lineage>
</organism>
<evidence type="ECO:0000313" key="4">
    <source>
        <dbReference type="Proteomes" id="UP001200271"/>
    </source>
</evidence>
<dbReference type="GO" id="GO:0016597">
    <property type="term" value="F:amino acid binding"/>
    <property type="evidence" value="ECO:0007669"/>
    <property type="project" value="InterPro"/>
</dbReference>
<keyword evidence="1 3" id="KW-0808">Transferase</keyword>
<dbReference type="AlphaFoldDB" id="A0AAW4Y9D6"/>
<feature type="non-terminal residue" evidence="3">
    <location>
        <position position="1"/>
    </location>
</feature>
<protein>
    <submittedName>
        <fullName evidence="3">Ornithine carbamoyltransferase subunit F</fullName>
        <ecNumber evidence="3">2.1.3.3</ecNumber>
    </submittedName>
</protein>
<gene>
    <name evidence="3" type="ORF">LB359_10195</name>
</gene>
<feature type="domain" description="Aspartate/ornithine carbamoyltransferase Asp/Orn-binding" evidence="2">
    <location>
        <begin position="10"/>
        <end position="43"/>
    </location>
</feature>
<accession>A0AAW4Y9D6</accession>
<dbReference type="EC" id="2.1.3.3" evidence="3"/>
<dbReference type="InterPro" id="IPR036901">
    <property type="entry name" value="Asp/Orn_carbamoylTrfase_sf"/>
</dbReference>
<evidence type="ECO:0000256" key="1">
    <source>
        <dbReference type="ARBA" id="ARBA00022679"/>
    </source>
</evidence>
<reference evidence="3" key="2">
    <citation type="submission" date="2023-08" db="EMBL/GenBank/DDBJ databases">
        <authorList>
            <person name="Zhao H."/>
            <person name="Wang X."/>
        </authorList>
    </citation>
    <scope>NUCLEOTIDE SEQUENCE</scope>
    <source>
        <strain evidence="3">NC-4</strain>
    </source>
</reference>
<evidence type="ECO:0000313" key="3">
    <source>
        <dbReference type="EMBL" id="MCE3362706.1"/>
    </source>
</evidence>